<comment type="similarity">
    <text evidence="1">Belongs to the DNA polymerase type-Y family.</text>
</comment>
<organism evidence="5 6">
    <name type="scientific">Mariprofundus erugo</name>
    <dbReference type="NCBI Taxonomy" id="2528639"/>
    <lineage>
        <taxon>Bacteria</taxon>
        <taxon>Pseudomonadati</taxon>
        <taxon>Pseudomonadota</taxon>
        <taxon>Candidatius Mariprofundia</taxon>
        <taxon>Mariprofundales</taxon>
        <taxon>Mariprofundaceae</taxon>
        <taxon>Mariprofundus</taxon>
    </lineage>
</organism>
<dbReference type="AlphaFoldDB" id="A0A5R9GJ33"/>
<dbReference type="InterPro" id="IPR017961">
    <property type="entry name" value="DNA_pol_Y-fam_little_finger"/>
</dbReference>
<comment type="caution">
    <text evidence="5">The sequence shown here is derived from an EMBL/GenBank/DDBJ whole genome shotgun (WGS) entry which is preliminary data.</text>
</comment>
<evidence type="ECO:0000256" key="1">
    <source>
        <dbReference type="ARBA" id="ARBA00010945"/>
    </source>
</evidence>
<accession>A0A5R9GJ33</accession>
<dbReference type="Proteomes" id="UP000306585">
    <property type="component" value="Unassembled WGS sequence"/>
</dbReference>
<gene>
    <name evidence="5" type="ORF">FEF65_09125</name>
</gene>
<evidence type="ECO:0000313" key="5">
    <source>
        <dbReference type="EMBL" id="TLS66676.1"/>
    </source>
</evidence>
<evidence type="ECO:0000259" key="4">
    <source>
        <dbReference type="PROSITE" id="PS50173"/>
    </source>
</evidence>
<dbReference type="CDD" id="cd03586">
    <property type="entry name" value="PolY_Pol_IV_kappa"/>
    <property type="match status" value="1"/>
</dbReference>
<dbReference type="GO" id="GO:0042276">
    <property type="term" value="P:error-prone translesion synthesis"/>
    <property type="evidence" value="ECO:0007669"/>
    <property type="project" value="TreeGrafter"/>
</dbReference>
<dbReference type="InterPro" id="IPR043502">
    <property type="entry name" value="DNA/RNA_pol_sf"/>
</dbReference>
<dbReference type="GO" id="GO:0003684">
    <property type="term" value="F:damaged DNA binding"/>
    <property type="evidence" value="ECO:0007669"/>
    <property type="project" value="InterPro"/>
</dbReference>
<evidence type="ECO:0000313" key="6">
    <source>
        <dbReference type="Proteomes" id="UP000306585"/>
    </source>
</evidence>
<dbReference type="PANTHER" id="PTHR11076:SF34">
    <property type="entry name" value="PROTEIN UMUC"/>
    <property type="match status" value="1"/>
</dbReference>
<keyword evidence="3" id="KW-0808">Transferase</keyword>
<name>A0A5R9GJ33_9PROT</name>
<keyword evidence="6" id="KW-1185">Reference proteome</keyword>
<dbReference type="EMBL" id="VBRY01000008">
    <property type="protein sequence ID" value="TLS66676.1"/>
    <property type="molecule type" value="Genomic_DNA"/>
</dbReference>
<keyword evidence="2" id="KW-0515">Mutator protein</keyword>
<dbReference type="PANTHER" id="PTHR11076">
    <property type="entry name" value="DNA REPAIR POLYMERASE UMUC / TRANSFERASE FAMILY MEMBER"/>
    <property type="match status" value="1"/>
</dbReference>
<dbReference type="InterPro" id="IPR022880">
    <property type="entry name" value="DNApol_IV"/>
</dbReference>
<proteinExistence type="inferred from homology"/>
<dbReference type="SUPFAM" id="SSF56672">
    <property type="entry name" value="DNA/RNA polymerases"/>
    <property type="match status" value="1"/>
</dbReference>
<dbReference type="PROSITE" id="PS50173">
    <property type="entry name" value="UMUC"/>
    <property type="match status" value="1"/>
</dbReference>
<dbReference type="GO" id="GO:0005829">
    <property type="term" value="C:cytosol"/>
    <property type="evidence" value="ECO:0007669"/>
    <property type="project" value="TreeGrafter"/>
</dbReference>
<dbReference type="Gene3D" id="3.30.70.270">
    <property type="match status" value="1"/>
</dbReference>
<dbReference type="Pfam" id="PF11799">
    <property type="entry name" value="IMS_C"/>
    <property type="match status" value="1"/>
</dbReference>
<protein>
    <submittedName>
        <fullName evidence="5">DNA polymerase IV</fullName>
    </submittedName>
</protein>
<evidence type="ECO:0000256" key="2">
    <source>
        <dbReference type="ARBA" id="ARBA00022457"/>
    </source>
</evidence>
<dbReference type="InterPro" id="IPR043128">
    <property type="entry name" value="Rev_trsase/Diguanyl_cyclase"/>
</dbReference>
<dbReference type="InterPro" id="IPR001126">
    <property type="entry name" value="UmuC"/>
</dbReference>
<dbReference type="GO" id="GO:0006281">
    <property type="term" value="P:DNA repair"/>
    <property type="evidence" value="ECO:0007669"/>
    <property type="project" value="InterPro"/>
</dbReference>
<sequence length="410" mass="45549">MKDSDWSNVIAHVDCDAFYASCELVRYPQLKGRPVCVLSSHHAIVVAKSYDARALGITTGMPVWEARKIAPQAAFLAADFRYYGLMSGKVFSILRRYSPEIEIYSIDEGFLDMNGVRSLWRRSFLQLADDIRLAIRSETGLTASVGIAPTRTLAKMASEANKPDGILVLPASHIDRFLYHQAVAAIPGMGRNRTALLRTLHIHTASQFACMDEALIRQLLGRQGVTLKYELNGHPVLPLETIPSLPQSIARTASMGEVSGQRSLLAAHLSWHATRLVSELVAKSLLAQRIDIFLTLASGETNRVDMVLEVPSNSLKRIMGVVKEGLMRLFRAGERYRGCGVVATRISQQRSATADLFGLMQADCRQTTLMQTVNQINRKYGDRTLSLARVQGIRPRQVLPRFCYPLLIAR</sequence>
<dbReference type="GO" id="GO:0009432">
    <property type="term" value="P:SOS response"/>
    <property type="evidence" value="ECO:0007669"/>
    <property type="project" value="TreeGrafter"/>
</dbReference>
<evidence type="ECO:0000256" key="3">
    <source>
        <dbReference type="ARBA" id="ARBA00022932"/>
    </source>
</evidence>
<dbReference type="Pfam" id="PF00817">
    <property type="entry name" value="IMS"/>
    <property type="match status" value="1"/>
</dbReference>
<keyword evidence="3" id="KW-0548">Nucleotidyltransferase</keyword>
<feature type="domain" description="UmuC" evidence="4">
    <location>
        <begin position="10"/>
        <end position="190"/>
    </location>
</feature>
<reference evidence="5 6" key="1">
    <citation type="journal article" date="2019" name="Appl. Environ. Microbiol.">
        <title>Environmental Evidence and Genomic Insight of Iron-oxidizing Bacteria Preference Towards More Corrosion Resistant Stainless Steel at Higher Salinities.</title>
        <authorList>
            <person name="Garrison C.E."/>
            <person name="Price K.A."/>
            <person name="Field E.K."/>
        </authorList>
    </citation>
    <scope>NUCLEOTIDE SEQUENCE [LARGE SCALE GENOMIC DNA]</scope>
    <source>
        <strain evidence="5 6">P3</strain>
    </source>
</reference>
<dbReference type="Gene3D" id="3.40.1170.60">
    <property type="match status" value="1"/>
</dbReference>
<dbReference type="InterPro" id="IPR050116">
    <property type="entry name" value="DNA_polymerase-Y"/>
</dbReference>
<dbReference type="GO" id="GO:0003887">
    <property type="term" value="F:DNA-directed DNA polymerase activity"/>
    <property type="evidence" value="ECO:0007669"/>
    <property type="project" value="InterPro"/>
</dbReference>
<dbReference type="RefSeq" id="WP_138239506.1">
    <property type="nucleotide sequence ID" value="NZ_VBRY01000008.1"/>
</dbReference>
<keyword evidence="3" id="KW-0239">DNA-directed DNA polymerase</keyword>